<dbReference type="EMBL" id="UYRR01006931">
    <property type="protein sequence ID" value="VDK23128.1"/>
    <property type="molecule type" value="Genomic_DNA"/>
</dbReference>
<dbReference type="AlphaFoldDB" id="A0A0M3J9N3"/>
<keyword evidence="2" id="KW-1185">Reference proteome</keyword>
<name>A0A0M3J9N3_ANISI</name>
<accession>A0A0M3J9N3</accession>
<dbReference type="Proteomes" id="UP000267096">
    <property type="component" value="Unassembled WGS sequence"/>
</dbReference>
<proteinExistence type="predicted"/>
<reference evidence="1 2" key="2">
    <citation type="submission" date="2018-11" db="EMBL/GenBank/DDBJ databases">
        <authorList>
            <consortium name="Pathogen Informatics"/>
        </authorList>
    </citation>
    <scope>NUCLEOTIDE SEQUENCE [LARGE SCALE GENOMIC DNA]</scope>
</reference>
<gene>
    <name evidence="1" type="ORF">ASIM_LOCUS4115</name>
</gene>
<evidence type="ECO:0000313" key="2">
    <source>
        <dbReference type="Proteomes" id="UP000267096"/>
    </source>
</evidence>
<protein>
    <submittedName>
        <fullName evidence="3">Ovule protein</fullName>
    </submittedName>
</protein>
<sequence length="107" mass="12298">MVSSSLVKATFLVHNHLGLDFMDELNLWDLNQFCGNVRRSPSVHQVTNQQQPLIKQSYPKDCNNSLGRCTKTRATLHRHPNRGRQQLNLNHVCQCSSTEDTCAHQWI</sequence>
<dbReference type="WBParaSite" id="ASIM_0000430001-mRNA-1">
    <property type="protein sequence ID" value="ASIM_0000430001-mRNA-1"/>
    <property type="gene ID" value="ASIM_0000430001"/>
</dbReference>
<evidence type="ECO:0000313" key="1">
    <source>
        <dbReference type="EMBL" id="VDK23128.1"/>
    </source>
</evidence>
<evidence type="ECO:0000313" key="3">
    <source>
        <dbReference type="WBParaSite" id="ASIM_0000430001-mRNA-1"/>
    </source>
</evidence>
<reference evidence="3" key="1">
    <citation type="submission" date="2017-02" db="UniProtKB">
        <authorList>
            <consortium name="WormBaseParasite"/>
        </authorList>
    </citation>
    <scope>IDENTIFICATION</scope>
</reference>
<organism evidence="3">
    <name type="scientific">Anisakis simplex</name>
    <name type="common">Herring worm</name>
    <dbReference type="NCBI Taxonomy" id="6269"/>
    <lineage>
        <taxon>Eukaryota</taxon>
        <taxon>Metazoa</taxon>
        <taxon>Ecdysozoa</taxon>
        <taxon>Nematoda</taxon>
        <taxon>Chromadorea</taxon>
        <taxon>Rhabditida</taxon>
        <taxon>Spirurina</taxon>
        <taxon>Ascaridomorpha</taxon>
        <taxon>Ascaridoidea</taxon>
        <taxon>Anisakidae</taxon>
        <taxon>Anisakis</taxon>
        <taxon>Anisakis simplex complex</taxon>
    </lineage>
</organism>